<dbReference type="GO" id="GO:0005737">
    <property type="term" value="C:cytoplasm"/>
    <property type="evidence" value="ECO:0007669"/>
    <property type="project" value="UniProtKB-SubCell"/>
</dbReference>
<evidence type="ECO:0000256" key="4">
    <source>
        <dbReference type="ARBA" id="ARBA00022829"/>
    </source>
</evidence>
<evidence type="ECO:0000256" key="5">
    <source>
        <dbReference type="ARBA" id="ARBA00022908"/>
    </source>
</evidence>
<keyword evidence="2 9" id="KW-0963">Cytoplasm</keyword>
<feature type="active site" evidence="9">
    <location>
        <position position="189"/>
    </location>
</feature>
<evidence type="ECO:0000256" key="8">
    <source>
        <dbReference type="ARBA" id="ARBA00023306"/>
    </source>
</evidence>
<keyword evidence="4 9" id="KW-0159">Chromosome partition</keyword>
<keyword evidence="8 9" id="KW-0131">Cell cycle</keyword>
<dbReference type="NCBIfam" id="NF001399">
    <property type="entry name" value="PRK00283.1"/>
    <property type="match status" value="1"/>
</dbReference>
<keyword evidence="5 9" id="KW-0229">DNA integration</keyword>
<dbReference type="PANTHER" id="PTHR30349:SF41">
    <property type="entry name" value="INTEGRASE_RECOMBINASE PROTEIN MJ0367-RELATED"/>
    <property type="match status" value="1"/>
</dbReference>
<comment type="caution">
    <text evidence="12">The sequence shown here is derived from an EMBL/GenBank/DDBJ whole genome shotgun (WGS) entry which is preliminary data.</text>
</comment>
<dbReference type="SUPFAM" id="SSF56349">
    <property type="entry name" value="DNA breaking-rejoining enzymes"/>
    <property type="match status" value="1"/>
</dbReference>
<evidence type="ECO:0000256" key="6">
    <source>
        <dbReference type="ARBA" id="ARBA00023125"/>
    </source>
</evidence>
<organism evidence="12 13">
    <name type="scientific">Holdemania filiformis</name>
    <dbReference type="NCBI Taxonomy" id="61171"/>
    <lineage>
        <taxon>Bacteria</taxon>
        <taxon>Bacillati</taxon>
        <taxon>Bacillota</taxon>
        <taxon>Erysipelotrichia</taxon>
        <taxon>Erysipelotrichales</taxon>
        <taxon>Erysipelotrichaceae</taxon>
        <taxon>Holdemania</taxon>
    </lineage>
</organism>
<dbReference type="Proteomes" id="UP000284178">
    <property type="component" value="Unassembled WGS sequence"/>
</dbReference>
<evidence type="ECO:0000313" key="12">
    <source>
        <dbReference type="EMBL" id="RGR76961.1"/>
    </source>
</evidence>
<feature type="domain" description="Tyr recombinase" evidence="10">
    <location>
        <begin position="125"/>
        <end position="307"/>
    </location>
</feature>
<evidence type="ECO:0000256" key="2">
    <source>
        <dbReference type="ARBA" id="ARBA00022490"/>
    </source>
</evidence>
<evidence type="ECO:0000256" key="3">
    <source>
        <dbReference type="ARBA" id="ARBA00022618"/>
    </source>
</evidence>
<feature type="active site" description="O-(3'-phospho-DNA)-tyrosine intermediate" evidence="9">
    <location>
        <position position="294"/>
    </location>
</feature>
<evidence type="ECO:0000313" key="13">
    <source>
        <dbReference type="Proteomes" id="UP000284178"/>
    </source>
</evidence>
<evidence type="ECO:0000256" key="1">
    <source>
        <dbReference type="ARBA" id="ARBA00004496"/>
    </source>
</evidence>
<dbReference type="Pfam" id="PF02899">
    <property type="entry name" value="Phage_int_SAM_1"/>
    <property type="match status" value="1"/>
</dbReference>
<evidence type="ECO:0000259" key="11">
    <source>
        <dbReference type="PROSITE" id="PS51900"/>
    </source>
</evidence>
<keyword evidence="13" id="KW-1185">Reference proteome</keyword>
<dbReference type="InterPro" id="IPR010998">
    <property type="entry name" value="Integrase_recombinase_N"/>
</dbReference>
<dbReference type="HAMAP" id="MF_01808">
    <property type="entry name" value="Recomb_XerC_XerD"/>
    <property type="match status" value="1"/>
</dbReference>
<dbReference type="RefSeq" id="WP_117892741.1">
    <property type="nucleotide sequence ID" value="NZ_CABJCV010000001.1"/>
</dbReference>
<dbReference type="Pfam" id="PF00589">
    <property type="entry name" value="Phage_integrase"/>
    <property type="match status" value="1"/>
</dbReference>
<dbReference type="GO" id="GO:0051301">
    <property type="term" value="P:cell division"/>
    <property type="evidence" value="ECO:0007669"/>
    <property type="project" value="UniProtKB-KW"/>
</dbReference>
<comment type="subunit">
    <text evidence="9">Forms a cyclic heterotetrameric complex composed of two molecules of XerC and two molecules of XerD.</text>
</comment>
<evidence type="ECO:0000256" key="7">
    <source>
        <dbReference type="ARBA" id="ARBA00023172"/>
    </source>
</evidence>
<dbReference type="InterPro" id="IPR011010">
    <property type="entry name" value="DNA_brk_join_enz"/>
</dbReference>
<proteinExistence type="inferred from homology"/>
<feature type="domain" description="Core-binding (CB)" evidence="11">
    <location>
        <begin position="13"/>
        <end position="104"/>
    </location>
</feature>
<dbReference type="Gene3D" id="1.10.150.130">
    <property type="match status" value="1"/>
</dbReference>
<keyword evidence="3 9" id="KW-0132">Cell division</keyword>
<name>A0A412G6Q0_9FIRM</name>
<dbReference type="EMBL" id="QRUP01000001">
    <property type="protein sequence ID" value="RGR76961.1"/>
    <property type="molecule type" value="Genomic_DNA"/>
</dbReference>
<keyword evidence="7 9" id="KW-0233">DNA recombination</keyword>
<dbReference type="GO" id="GO:0006313">
    <property type="term" value="P:DNA transposition"/>
    <property type="evidence" value="ECO:0007669"/>
    <property type="project" value="UniProtKB-UniRule"/>
</dbReference>
<dbReference type="PANTHER" id="PTHR30349">
    <property type="entry name" value="PHAGE INTEGRASE-RELATED"/>
    <property type="match status" value="1"/>
</dbReference>
<accession>A0A412G6Q0</accession>
<dbReference type="InterPro" id="IPR004107">
    <property type="entry name" value="Integrase_SAM-like_N"/>
</dbReference>
<dbReference type="PROSITE" id="PS51898">
    <property type="entry name" value="TYR_RECOMBINASE"/>
    <property type="match status" value="1"/>
</dbReference>
<dbReference type="NCBIfam" id="NF040815">
    <property type="entry name" value="recomb_XerA_Arch"/>
    <property type="match status" value="1"/>
</dbReference>
<dbReference type="GO" id="GO:0003677">
    <property type="term" value="F:DNA binding"/>
    <property type="evidence" value="ECO:0007669"/>
    <property type="project" value="UniProtKB-UniRule"/>
</dbReference>
<feature type="active site" evidence="9">
    <location>
        <position position="259"/>
    </location>
</feature>
<comment type="subcellular location">
    <subcellularLocation>
        <location evidence="1 9">Cytoplasm</location>
    </subcellularLocation>
</comment>
<dbReference type="Gene3D" id="1.10.443.10">
    <property type="entry name" value="Intergrase catalytic core"/>
    <property type="match status" value="1"/>
</dbReference>
<evidence type="ECO:0000256" key="9">
    <source>
        <dbReference type="HAMAP-Rule" id="MF_01808"/>
    </source>
</evidence>
<sequence length="323" mass="36708">MEYEVTPEEAAKKQLMSVAEEFVEFIVARRSGSPATADSYGRDLERFAVYLAEKKITDFGQVDKAVMFDYVTLLRSGKITRGKISDSSFSRMLSTLRSFYHYLIRYKGVKVNPTRGLRAPKLNRTIPEFLTFDQMMTLFDSFDLDDPAALRNRAILETMYACGLRVSEVCSLTLTELDLNERILTVTGKGDKQRIVPFYKRLRTLLTRYLRDSRALYLKEEHGFVFVSQRGAPITPRAVQLILAQAGQDAGLNQPLHPHMLRHSFATHLLDNGVDLRTVQELLGHSSLSTTQIYTHVTVDRLRQSVDAAHPHSESVLKKSENC</sequence>
<dbReference type="CDD" id="cd00798">
    <property type="entry name" value="INT_XerDC_C"/>
    <property type="match status" value="1"/>
</dbReference>
<dbReference type="InterPro" id="IPR044068">
    <property type="entry name" value="CB"/>
</dbReference>
<evidence type="ECO:0000259" key="10">
    <source>
        <dbReference type="PROSITE" id="PS51898"/>
    </source>
</evidence>
<feature type="active site" evidence="9">
    <location>
        <position position="285"/>
    </location>
</feature>
<gene>
    <name evidence="9" type="primary">xerC</name>
    <name evidence="12" type="ORF">DWY25_01305</name>
</gene>
<feature type="active site" evidence="9">
    <location>
        <position position="262"/>
    </location>
</feature>
<dbReference type="GO" id="GO:0007059">
    <property type="term" value="P:chromosome segregation"/>
    <property type="evidence" value="ECO:0007669"/>
    <property type="project" value="UniProtKB-UniRule"/>
</dbReference>
<keyword evidence="6 9" id="KW-0238">DNA-binding</keyword>
<dbReference type="GO" id="GO:0009037">
    <property type="term" value="F:tyrosine-based site-specific recombinase activity"/>
    <property type="evidence" value="ECO:0007669"/>
    <property type="project" value="UniProtKB-UniRule"/>
</dbReference>
<reference evidence="12 13" key="1">
    <citation type="submission" date="2018-08" db="EMBL/GenBank/DDBJ databases">
        <title>A genome reference for cultivated species of the human gut microbiota.</title>
        <authorList>
            <person name="Zou Y."/>
            <person name="Xue W."/>
            <person name="Luo G."/>
        </authorList>
    </citation>
    <scope>NUCLEOTIDE SEQUENCE [LARGE SCALE GENOMIC DNA]</scope>
    <source>
        <strain evidence="12 13">AF24-29</strain>
    </source>
</reference>
<protein>
    <recommendedName>
        <fullName evidence="9">Tyrosine recombinase XerC</fullName>
    </recommendedName>
</protein>
<dbReference type="GeneID" id="83014045"/>
<dbReference type="InterPro" id="IPR002104">
    <property type="entry name" value="Integrase_catalytic"/>
</dbReference>
<comment type="function">
    <text evidence="9">Site-specific tyrosine recombinase, which acts by catalyzing the cutting and rejoining of the recombining DNA molecules. The XerC-XerD complex is essential to convert dimers of the bacterial chromosome into monomers to permit their segregation at cell division. It also contributes to the segregational stability of plasmids.</text>
</comment>
<feature type="active site" evidence="9">
    <location>
        <position position="165"/>
    </location>
</feature>
<comment type="similarity">
    <text evidence="9">Belongs to the 'phage' integrase family. XerC subfamily.</text>
</comment>
<dbReference type="AlphaFoldDB" id="A0A412G6Q0"/>
<dbReference type="PROSITE" id="PS51900">
    <property type="entry name" value="CB"/>
    <property type="match status" value="1"/>
</dbReference>
<dbReference type="InterPro" id="IPR023009">
    <property type="entry name" value="Tyrosine_recombinase_XerC/XerD"/>
</dbReference>
<dbReference type="InterPro" id="IPR013762">
    <property type="entry name" value="Integrase-like_cat_sf"/>
</dbReference>
<dbReference type="InterPro" id="IPR050090">
    <property type="entry name" value="Tyrosine_recombinase_XerCD"/>
</dbReference>